<dbReference type="HAMAP" id="MF_01080">
    <property type="entry name" value="TruB_bact"/>
    <property type="match status" value="1"/>
</dbReference>
<dbReference type="Pfam" id="PF16198">
    <property type="entry name" value="TruB_C_2"/>
    <property type="match status" value="1"/>
</dbReference>
<dbReference type="EMBL" id="BJUA01000013">
    <property type="protein sequence ID" value="GEK18798.1"/>
    <property type="molecule type" value="Genomic_DNA"/>
</dbReference>
<organism evidence="10 11">
    <name type="scientific">Cellulomonas persica</name>
    <dbReference type="NCBI Taxonomy" id="76861"/>
    <lineage>
        <taxon>Bacteria</taxon>
        <taxon>Bacillati</taxon>
        <taxon>Actinomycetota</taxon>
        <taxon>Actinomycetes</taxon>
        <taxon>Micrococcales</taxon>
        <taxon>Cellulomonadaceae</taxon>
        <taxon>Cellulomonas</taxon>
    </lineage>
</organism>
<evidence type="ECO:0000259" key="7">
    <source>
        <dbReference type="Pfam" id="PF01509"/>
    </source>
</evidence>
<gene>
    <name evidence="5 10" type="primary">truB</name>
    <name evidence="10" type="ORF">CPE01_25310</name>
</gene>
<comment type="function">
    <text evidence="5">Responsible for synthesis of pseudouridine from uracil-55 in the psi GC loop of transfer RNAs.</text>
</comment>
<comment type="similarity">
    <text evidence="2 5">Belongs to the pseudouridine synthase TruB family. Type 1 subfamily.</text>
</comment>
<feature type="domain" description="tRNA pseudouridylate synthase B C-terminal" evidence="9">
    <location>
        <begin position="208"/>
        <end position="247"/>
    </location>
</feature>
<feature type="active site" description="Nucleophile" evidence="5">
    <location>
        <position position="62"/>
    </location>
</feature>
<dbReference type="Pfam" id="PF09142">
    <property type="entry name" value="TruB_C"/>
    <property type="match status" value="1"/>
</dbReference>
<feature type="domain" description="Pseudouridine synthase II N-terminal" evidence="7">
    <location>
        <begin position="49"/>
        <end position="207"/>
    </location>
</feature>
<dbReference type="InterPro" id="IPR002501">
    <property type="entry name" value="PsdUridine_synth_N"/>
</dbReference>
<evidence type="ECO:0000313" key="11">
    <source>
        <dbReference type="Proteomes" id="UP000321386"/>
    </source>
</evidence>
<dbReference type="PANTHER" id="PTHR13767:SF2">
    <property type="entry name" value="PSEUDOURIDYLATE SYNTHASE TRUB1"/>
    <property type="match status" value="1"/>
</dbReference>
<dbReference type="InterPro" id="IPR020103">
    <property type="entry name" value="PsdUridine_synth_cat_dom_sf"/>
</dbReference>
<evidence type="ECO:0000256" key="6">
    <source>
        <dbReference type="SAM" id="MobiDB-lite"/>
    </source>
</evidence>
<dbReference type="InterPro" id="IPR036974">
    <property type="entry name" value="PUA_sf"/>
</dbReference>
<evidence type="ECO:0000256" key="3">
    <source>
        <dbReference type="ARBA" id="ARBA00022694"/>
    </source>
</evidence>
<protein>
    <recommendedName>
        <fullName evidence="5">tRNA pseudouridine synthase B</fullName>
        <ecNumber evidence="5">5.4.99.25</ecNumber>
    </recommendedName>
    <alternativeName>
        <fullName evidence="5">tRNA pseudouridine(55) synthase</fullName>
        <shortName evidence="5">Psi55 synthase</shortName>
    </alternativeName>
    <alternativeName>
        <fullName evidence="5">tRNA pseudouridylate synthase</fullName>
    </alternativeName>
    <alternativeName>
        <fullName evidence="5">tRNA-uridine isomerase</fullName>
    </alternativeName>
</protein>
<dbReference type="EC" id="5.4.99.25" evidence="5"/>
<evidence type="ECO:0000313" key="10">
    <source>
        <dbReference type="EMBL" id="GEK18798.1"/>
    </source>
</evidence>
<dbReference type="Proteomes" id="UP000321386">
    <property type="component" value="Unassembled WGS sequence"/>
</dbReference>
<dbReference type="GO" id="GO:0031119">
    <property type="term" value="P:tRNA pseudouridine synthesis"/>
    <property type="evidence" value="ECO:0007669"/>
    <property type="project" value="UniProtKB-UniRule"/>
</dbReference>
<keyword evidence="11" id="KW-1185">Reference proteome</keyword>
<dbReference type="InterPro" id="IPR015225">
    <property type="entry name" value="tRNA_psdUridine_synth_fam2_C"/>
</dbReference>
<dbReference type="Gene3D" id="2.30.130.10">
    <property type="entry name" value="PUA domain"/>
    <property type="match status" value="1"/>
</dbReference>
<proteinExistence type="inferred from homology"/>
<dbReference type="OrthoDB" id="9802309at2"/>
<evidence type="ECO:0000256" key="1">
    <source>
        <dbReference type="ARBA" id="ARBA00000385"/>
    </source>
</evidence>
<dbReference type="Gene3D" id="3.30.2350.10">
    <property type="entry name" value="Pseudouridine synthase"/>
    <property type="match status" value="1"/>
</dbReference>
<dbReference type="SUPFAM" id="SSF88697">
    <property type="entry name" value="PUA domain-like"/>
    <property type="match status" value="1"/>
</dbReference>
<name>A0A510UVY6_9CELL</name>
<comment type="caution">
    <text evidence="10">The sequence shown here is derived from an EMBL/GenBank/DDBJ whole genome shotgun (WGS) entry which is preliminary data.</text>
</comment>
<evidence type="ECO:0000256" key="4">
    <source>
        <dbReference type="ARBA" id="ARBA00023235"/>
    </source>
</evidence>
<reference evidence="10 11" key="1">
    <citation type="submission" date="2019-07" db="EMBL/GenBank/DDBJ databases">
        <title>Whole genome shotgun sequence of Cellulomonas persica NBRC 101101.</title>
        <authorList>
            <person name="Hosoyama A."/>
            <person name="Uohara A."/>
            <person name="Ohji S."/>
            <person name="Ichikawa N."/>
        </authorList>
    </citation>
    <scope>NUCLEOTIDE SEQUENCE [LARGE SCALE GENOMIC DNA]</scope>
    <source>
        <strain evidence="10 11">NBRC 101101</strain>
    </source>
</reference>
<dbReference type="SUPFAM" id="SSF55120">
    <property type="entry name" value="Pseudouridine synthase"/>
    <property type="match status" value="1"/>
</dbReference>
<keyword evidence="4 5" id="KW-0413">Isomerase</keyword>
<keyword evidence="3 5" id="KW-0819">tRNA processing</keyword>
<dbReference type="NCBIfam" id="TIGR00431">
    <property type="entry name" value="TruB"/>
    <property type="match status" value="1"/>
</dbReference>
<dbReference type="CDD" id="cd02573">
    <property type="entry name" value="PseudoU_synth_EcTruB"/>
    <property type="match status" value="1"/>
</dbReference>
<dbReference type="PANTHER" id="PTHR13767">
    <property type="entry name" value="TRNA-PSEUDOURIDINE SYNTHASE"/>
    <property type="match status" value="1"/>
</dbReference>
<feature type="region of interest" description="Disordered" evidence="6">
    <location>
        <begin position="1"/>
        <end position="26"/>
    </location>
</feature>
<dbReference type="InterPro" id="IPR032819">
    <property type="entry name" value="TruB_C"/>
</dbReference>
<evidence type="ECO:0000259" key="8">
    <source>
        <dbReference type="Pfam" id="PF09142"/>
    </source>
</evidence>
<dbReference type="GO" id="GO:1990481">
    <property type="term" value="P:mRNA pseudouridine synthesis"/>
    <property type="evidence" value="ECO:0007669"/>
    <property type="project" value="TreeGrafter"/>
</dbReference>
<dbReference type="InterPro" id="IPR014780">
    <property type="entry name" value="tRNA_psdUridine_synth_TruB"/>
</dbReference>
<evidence type="ECO:0000259" key="9">
    <source>
        <dbReference type="Pfam" id="PF16198"/>
    </source>
</evidence>
<dbReference type="GO" id="GO:0160148">
    <property type="term" value="F:tRNA pseudouridine(55) synthase activity"/>
    <property type="evidence" value="ECO:0007669"/>
    <property type="project" value="UniProtKB-EC"/>
</dbReference>
<dbReference type="GO" id="GO:0003723">
    <property type="term" value="F:RNA binding"/>
    <property type="evidence" value="ECO:0007669"/>
    <property type="project" value="InterPro"/>
</dbReference>
<accession>A0A510UVY6</accession>
<dbReference type="RefSeq" id="WP_146807193.1">
    <property type="nucleotide sequence ID" value="NZ_BJUA01000013.1"/>
</dbReference>
<dbReference type="Pfam" id="PF01509">
    <property type="entry name" value="TruB_N"/>
    <property type="match status" value="1"/>
</dbReference>
<dbReference type="AlphaFoldDB" id="A0A510UVY6"/>
<evidence type="ECO:0000256" key="2">
    <source>
        <dbReference type="ARBA" id="ARBA00005642"/>
    </source>
</evidence>
<comment type="catalytic activity">
    <reaction evidence="1 5">
        <text>uridine(55) in tRNA = pseudouridine(55) in tRNA</text>
        <dbReference type="Rhea" id="RHEA:42532"/>
        <dbReference type="Rhea" id="RHEA-COMP:10101"/>
        <dbReference type="Rhea" id="RHEA-COMP:10102"/>
        <dbReference type="ChEBI" id="CHEBI:65314"/>
        <dbReference type="ChEBI" id="CHEBI:65315"/>
        <dbReference type="EC" id="5.4.99.25"/>
    </reaction>
</comment>
<evidence type="ECO:0000256" key="5">
    <source>
        <dbReference type="HAMAP-Rule" id="MF_01080"/>
    </source>
</evidence>
<feature type="domain" description="tRNA pseudouridine synthase II TruB subfamily 2 C-terminal" evidence="8">
    <location>
        <begin position="268"/>
        <end position="328"/>
    </location>
</feature>
<sequence length="331" mass="34779">MPQATARGPRGPRDDAPRRRRPTAADGFVVVDKPAGWTSHDVVARMRGLAGTRKVGHAGTLDPMATGVLVVGIGRATRLLTYVVGADKEYTATVRLGVATTTEDAEGEVTSAHDAAHLTREQVEAAARTLTGDILQVPSAVSAIKVDGERAYVRVRAGEQVELAARPVTVSELTVGEVRAVDVQAGEHRVRVLDVDVRTVVSSGTYVRALARDLGAALGVGAHLTALRRTRVGGYLLEHARTLDELALVPDGVPIDVMPLADAARATFPVHEIDEAQERALGYGQAIAAYPASLTADPEVTVAAIGPTGRLVALLRLHDGKARPVLVLAAQ</sequence>
<dbReference type="InterPro" id="IPR015947">
    <property type="entry name" value="PUA-like_sf"/>
</dbReference>